<dbReference type="HOGENOM" id="CLU_374447_0_0_1"/>
<reference evidence="5" key="3">
    <citation type="submission" date="2023-03" db="UniProtKB">
        <authorList>
            <consortium name="EnsemblPlants"/>
        </authorList>
    </citation>
    <scope>IDENTIFICATION</scope>
    <source>
        <strain evidence="5">cv. Chiifu-401-42</strain>
    </source>
</reference>
<sequence>MNLRNRMVIDFRESRSPFLIVISVERNSGRRQDHRFWFRTLLERPESVIMSKVPSNPDTVLVNGLWDKENADLPIGYPIESLVSFINTALKQHDSRFMLNTLTAYGPNLPSERKHGIDYVCIPKESVACQAEFPVVGQCLKLVVEKPGETKVRIMRSTDVADKYLTTDLCLQLGQPEKRPILIIAGDGDYLSCFEEFPDSYLMLAEPKNSNRTLRVSAKVAWTWSSEDNAGQMISGGGLRHGNVAWSSKTVAGTGSGVGGYNINLWNAFFLLCVFFFETLELFLGPPSYTYPPYGVELNFWIRRVGVWLVECLIQREEKKFFFPKLRDADIVYSLQLIASKEEIEIEKDALKLIASRSDGSLRDAEFVRTEDLCSFGSGTDTVNTVKKLRTIMETSVEPLALMSQPATVITDILAVSKEDMEKLRQALKTLSEAEKQLRVSNDKLTWLTAALLHLAPDQNYLLHHSSTADSSLNRTPLPLENNGGRERESSDHHLDPSSDAAAGEKTPTVHSVFSSPLKSTAEKFRGHIMQAFEAVLESPVTIEITSETKRDTRNNWSRSSLALVGQDHNMNGSGRSEIVEVIESNGRRHQQQKQEEERTERVGSSGYGNFGTVGNEVEDGNKKDKATGVIETRVVREMSVDEISIKIKDYIKSLDVGVLSSSSVPERSRRKESNMKKDVVAVEEKKKEKEDEFYGQDRIVPECVFTDDFGFNEKLLEEGCSIDSLLDDLPQPDIDAFVHGI</sequence>
<dbReference type="Pfam" id="PF23007">
    <property type="entry name" value="DnaA_N-like_STI"/>
    <property type="match status" value="1"/>
</dbReference>
<dbReference type="eggNOG" id="KOG0048">
    <property type="taxonomic scope" value="Eukaryota"/>
</dbReference>
<dbReference type="Gene3D" id="1.10.8.60">
    <property type="match status" value="1"/>
</dbReference>
<accession>M4DA07</accession>
<organism evidence="5 6">
    <name type="scientific">Brassica campestris</name>
    <name type="common">Field mustard</name>
    <dbReference type="NCBI Taxonomy" id="3711"/>
    <lineage>
        <taxon>Eukaryota</taxon>
        <taxon>Viridiplantae</taxon>
        <taxon>Streptophyta</taxon>
        <taxon>Embryophyta</taxon>
        <taxon>Tracheophyta</taxon>
        <taxon>Spermatophyta</taxon>
        <taxon>Magnoliopsida</taxon>
        <taxon>eudicotyledons</taxon>
        <taxon>Gunneridae</taxon>
        <taxon>Pentapetalae</taxon>
        <taxon>rosids</taxon>
        <taxon>malvids</taxon>
        <taxon>Brassicales</taxon>
        <taxon>Brassicaceae</taxon>
        <taxon>Brassiceae</taxon>
        <taxon>Brassica</taxon>
    </lineage>
</organism>
<evidence type="ECO:0000313" key="5">
    <source>
        <dbReference type="EnsemblPlants" id="Bra013317.1-P"/>
    </source>
</evidence>
<protein>
    <submittedName>
        <fullName evidence="5">Uncharacterized protein</fullName>
    </submittedName>
</protein>
<feature type="compositionally biased region" description="Basic and acidic residues" evidence="2">
    <location>
        <begin position="484"/>
        <end position="497"/>
    </location>
</feature>
<reference evidence="5 6" key="1">
    <citation type="journal article" date="2011" name="Nat. Genet.">
        <title>The genome of the mesopolyploid crop species Brassica rapa.</title>
        <authorList>
            <consortium name="Brassica rapa Genome Sequencing Project Consortium"/>
            <person name="Wang X."/>
            <person name="Wang H."/>
            <person name="Wang J."/>
            <person name="Sun R."/>
            <person name="Wu J."/>
            <person name="Liu S."/>
            <person name="Bai Y."/>
            <person name="Mun J.H."/>
            <person name="Bancroft I."/>
            <person name="Cheng F."/>
            <person name="Huang S."/>
            <person name="Li X."/>
            <person name="Hua W."/>
            <person name="Wang J."/>
            <person name="Wang X."/>
            <person name="Freeling M."/>
            <person name="Pires J.C."/>
            <person name="Paterson A.H."/>
            <person name="Chalhoub B."/>
            <person name="Wang B."/>
            <person name="Hayward A."/>
            <person name="Sharpe A.G."/>
            <person name="Park B.S."/>
            <person name="Weisshaar B."/>
            <person name="Liu B."/>
            <person name="Li B."/>
            <person name="Liu B."/>
            <person name="Tong C."/>
            <person name="Song C."/>
            <person name="Duran C."/>
            <person name="Peng C."/>
            <person name="Geng C."/>
            <person name="Koh C."/>
            <person name="Lin C."/>
            <person name="Edwards D."/>
            <person name="Mu D."/>
            <person name="Shen D."/>
            <person name="Soumpourou E."/>
            <person name="Li F."/>
            <person name="Fraser F."/>
            <person name="Conant G."/>
            <person name="Lassalle G."/>
            <person name="King G.J."/>
            <person name="Bonnema G."/>
            <person name="Tang H."/>
            <person name="Wang H."/>
            <person name="Belcram H."/>
            <person name="Zhou H."/>
            <person name="Hirakawa H."/>
            <person name="Abe H."/>
            <person name="Guo H."/>
            <person name="Wang H."/>
            <person name="Jin H."/>
            <person name="Parkin I.A."/>
            <person name="Batley J."/>
            <person name="Kim J.S."/>
            <person name="Just J."/>
            <person name="Li J."/>
            <person name="Xu J."/>
            <person name="Deng J."/>
            <person name="Kim J.A."/>
            <person name="Li J."/>
            <person name="Yu J."/>
            <person name="Meng J."/>
            <person name="Wang J."/>
            <person name="Min J."/>
            <person name="Poulain J."/>
            <person name="Wang J."/>
            <person name="Hatakeyama K."/>
            <person name="Wu K."/>
            <person name="Wang L."/>
            <person name="Fang L."/>
            <person name="Trick M."/>
            <person name="Links M.G."/>
            <person name="Zhao M."/>
            <person name="Jin M."/>
            <person name="Ramchiary N."/>
            <person name="Drou N."/>
            <person name="Berkman P.J."/>
            <person name="Cai Q."/>
            <person name="Huang Q."/>
            <person name="Li R."/>
            <person name="Tabata S."/>
            <person name="Cheng S."/>
            <person name="Zhang S."/>
            <person name="Zhang S."/>
            <person name="Huang S."/>
            <person name="Sato S."/>
            <person name="Sun S."/>
            <person name="Kwon S.J."/>
            <person name="Choi S.R."/>
            <person name="Lee T.H."/>
            <person name="Fan W."/>
            <person name="Zhao X."/>
            <person name="Tan X."/>
            <person name="Xu X."/>
            <person name="Wang Y."/>
            <person name="Qiu Y."/>
            <person name="Yin Y."/>
            <person name="Li Y."/>
            <person name="Du Y."/>
            <person name="Liao Y."/>
            <person name="Lim Y."/>
            <person name="Narusaka Y."/>
            <person name="Wang Y."/>
            <person name="Wang Z."/>
            <person name="Li Z."/>
            <person name="Wang Z."/>
            <person name="Xiong Z."/>
            <person name="Zhang Z."/>
        </authorList>
    </citation>
    <scope>NUCLEOTIDE SEQUENCE [LARGE SCALE GENOMIC DNA]</scope>
    <source>
        <strain evidence="5 6">cv. Chiifu-401-42</strain>
    </source>
</reference>
<dbReference type="InterPro" id="IPR045085">
    <property type="entry name" value="HLD_clamp_pol_III_gamma_tau"/>
</dbReference>
<evidence type="ECO:0000259" key="4">
    <source>
        <dbReference type="Pfam" id="PF23007"/>
    </source>
</evidence>
<dbReference type="Gramene" id="Bra013317.1">
    <property type="protein sequence ID" value="Bra013317.1-P"/>
    <property type="gene ID" value="Bra013317"/>
</dbReference>
<dbReference type="AlphaFoldDB" id="M4DA07"/>
<evidence type="ECO:0000256" key="1">
    <source>
        <dbReference type="SAM" id="Coils"/>
    </source>
</evidence>
<dbReference type="eggNOG" id="KOG0989">
    <property type="taxonomic scope" value="Eukaryota"/>
</dbReference>
<name>M4DA07_BRACM</name>
<feature type="region of interest" description="Disordered" evidence="2">
    <location>
        <begin position="584"/>
        <end position="621"/>
    </location>
</feature>
<dbReference type="OMA" id="WSSEDNA"/>
<dbReference type="InterPro" id="IPR054506">
    <property type="entry name" value="DnaA_N-like_STI"/>
</dbReference>
<feature type="domain" description="STICHEL DnaA-N-like alpha-beta" evidence="4">
    <location>
        <begin position="509"/>
        <end position="546"/>
    </location>
</feature>
<dbReference type="STRING" id="51351.M4DA07"/>
<feature type="region of interest" description="Disordered" evidence="2">
    <location>
        <begin position="468"/>
        <end position="515"/>
    </location>
</feature>
<dbReference type="EnsemblPlants" id="Bra013317.1">
    <property type="protein sequence ID" value="Bra013317.1-P"/>
    <property type="gene ID" value="Bra013317"/>
</dbReference>
<evidence type="ECO:0000256" key="2">
    <source>
        <dbReference type="SAM" id="MobiDB-lite"/>
    </source>
</evidence>
<dbReference type="PANTHER" id="PTHR11669:SF46">
    <property type="entry name" value="PROTEIN STICHEL-LIKE 3"/>
    <property type="match status" value="1"/>
</dbReference>
<evidence type="ECO:0000313" key="6">
    <source>
        <dbReference type="Proteomes" id="UP000011750"/>
    </source>
</evidence>
<feature type="domain" description="DNA polymerase III subunit gamma/tau helical lid" evidence="3">
    <location>
        <begin position="331"/>
        <end position="365"/>
    </location>
</feature>
<dbReference type="Pfam" id="PF22608">
    <property type="entry name" value="DNAX_ATPase_lid"/>
    <property type="match status" value="1"/>
</dbReference>
<proteinExistence type="predicted"/>
<dbReference type="InterPro" id="IPR050238">
    <property type="entry name" value="DNA_Rep/Repair_Clamp_Loader"/>
</dbReference>
<feature type="compositionally biased region" description="Basic and acidic residues" evidence="2">
    <location>
        <begin position="593"/>
        <end position="602"/>
    </location>
</feature>
<dbReference type="Proteomes" id="UP000011750">
    <property type="component" value="Chromosome A01"/>
</dbReference>
<keyword evidence="6" id="KW-1185">Reference proteome</keyword>
<evidence type="ECO:0000259" key="3">
    <source>
        <dbReference type="Pfam" id="PF22608"/>
    </source>
</evidence>
<dbReference type="PANTHER" id="PTHR11669">
    <property type="entry name" value="REPLICATION FACTOR C / DNA POLYMERASE III GAMMA-TAU SUBUNIT"/>
    <property type="match status" value="1"/>
</dbReference>
<dbReference type="InParanoid" id="M4DA07"/>
<dbReference type="GO" id="GO:0006281">
    <property type="term" value="P:DNA repair"/>
    <property type="evidence" value="ECO:0000318"/>
    <property type="project" value="GO_Central"/>
</dbReference>
<keyword evidence="1" id="KW-0175">Coiled coil</keyword>
<feature type="coiled-coil region" evidence="1">
    <location>
        <begin position="414"/>
        <end position="444"/>
    </location>
</feature>
<reference evidence="5 6" key="2">
    <citation type="journal article" date="2018" name="Hortic Res">
        <title>Improved Brassica rapa reference genome by single-molecule sequencing and chromosome conformation capture technologies.</title>
        <authorList>
            <person name="Zhang L."/>
            <person name="Cai X."/>
            <person name="Wu J."/>
            <person name="Liu M."/>
            <person name="Grob S."/>
            <person name="Cheng F."/>
            <person name="Liang J."/>
            <person name="Cai C."/>
            <person name="Liu Z."/>
            <person name="Liu B."/>
            <person name="Wang F."/>
            <person name="Li S."/>
            <person name="Liu F."/>
            <person name="Li X."/>
            <person name="Cheng L."/>
            <person name="Yang W."/>
            <person name="Li M.H."/>
            <person name="Grossniklaus U."/>
            <person name="Zheng H."/>
            <person name="Wang X."/>
        </authorList>
    </citation>
    <scope>NUCLEOTIDE SEQUENCE [LARGE SCALE GENOMIC DNA]</scope>
    <source>
        <strain evidence="5 6">cv. Chiifu-401-42</strain>
    </source>
</reference>
<dbReference type="CDD" id="cd18137">
    <property type="entry name" value="HLD_clamp_pol_III_gamma_tau"/>
    <property type="match status" value="1"/>
</dbReference>
<dbReference type="GO" id="GO:0006261">
    <property type="term" value="P:DNA-templated DNA replication"/>
    <property type="evidence" value="ECO:0000318"/>
    <property type="project" value="GO_Central"/>
</dbReference>
<dbReference type="GO" id="GO:0005663">
    <property type="term" value="C:DNA replication factor C complex"/>
    <property type="evidence" value="ECO:0000318"/>
    <property type="project" value="GO_Central"/>
</dbReference>